<organism evidence="2 3">
    <name type="scientific">Gandjariella thermophila</name>
    <dbReference type="NCBI Taxonomy" id="1931992"/>
    <lineage>
        <taxon>Bacteria</taxon>
        <taxon>Bacillati</taxon>
        <taxon>Actinomycetota</taxon>
        <taxon>Actinomycetes</taxon>
        <taxon>Pseudonocardiales</taxon>
        <taxon>Pseudonocardiaceae</taxon>
        <taxon>Gandjariella</taxon>
    </lineage>
</organism>
<evidence type="ECO:0000313" key="2">
    <source>
        <dbReference type="EMBL" id="GDY29358.1"/>
    </source>
</evidence>
<proteinExistence type="predicted"/>
<reference evidence="3" key="1">
    <citation type="submission" date="2019-04" db="EMBL/GenBank/DDBJ databases">
        <title>Draft genome sequence of Pseudonocardiaceae bacterium SL3-2-4.</title>
        <authorList>
            <person name="Ningsih F."/>
            <person name="Yokota A."/>
            <person name="Sakai Y."/>
            <person name="Nanatani K."/>
            <person name="Yabe S."/>
            <person name="Oetari A."/>
            <person name="Sjamsuridzal W."/>
        </authorList>
    </citation>
    <scope>NUCLEOTIDE SEQUENCE [LARGE SCALE GENOMIC DNA]</scope>
    <source>
        <strain evidence="3">SL3-2-4</strain>
    </source>
</reference>
<dbReference type="SUPFAM" id="SSF140453">
    <property type="entry name" value="EsxAB dimer-like"/>
    <property type="match status" value="1"/>
</dbReference>
<sequence>MTEPSVASAFEGKDLVSDFGGRLADHYRGAVTGEKDAFTGETAIQNIPGLGSAYQPFKDGYTLVKDVRSGEDTKALAGDVKDVASDTWSLVSEARGAIADPLGWLIQKGLGFLEDVVFPLKEMLELVTGDPEALEKSAEQFDAIAADLKKLAENVEQAATQGCQVWAGEAAPAAGQKIGETKRSIEETAQAAGHVATMLKVSSMLMQAAYDIINGIIADVIEQLVITWVAAQAAAPVTLGASEAAAAGASAAEVGIGVARATPKIAKVTEILQKITQFIQKVLRALKGSVGKLLNETKVGGKFLQQEIKEGEKVVQKAGAGREGLDALGTTRQSLEKDLGREVDSGELFGRHVRDHLDDWVKHSAKEHALEQLGLPSERPQGAKEWLEAGEEFATKAREKFEDVQQAVEYSTDPGAQAEEDKNAKEKGGKD</sequence>
<gene>
    <name evidence="2" type="ORF">GTS_09910</name>
</gene>
<dbReference type="EMBL" id="BJFL01000003">
    <property type="protein sequence ID" value="GDY29358.1"/>
    <property type="molecule type" value="Genomic_DNA"/>
</dbReference>
<evidence type="ECO:0000313" key="3">
    <source>
        <dbReference type="Proteomes" id="UP000298860"/>
    </source>
</evidence>
<dbReference type="Gene3D" id="1.10.287.1060">
    <property type="entry name" value="ESAT-6-like"/>
    <property type="match status" value="1"/>
</dbReference>
<dbReference type="InterPro" id="IPR036689">
    <property type="entry name" value="ESAT-6-like_sf"/>
</dbReference>
<dbReference type="RefSeq" id="WP_137812531.1">
    <property type="nucleotide sequence ID" value="NZ_BJFL01000003.1"/>
</dbReference>
<dbReference type="Proteomes" id="UP000298860">
    <property type="component" value="Unassembled WGS sequence"/>
</dbReference>
<keyword evidence="3" id="KW-1185">Reference proteome</keyword>
<evidence type="ECO:0000256" key="1">
    <source>
        <dbReference type="SAM" id="MobiDB-lite"/>
    </source>
</evidence>
<dbReference type="AlphaFoldDB" id="A0A4D4J3M5"/>
<dbReference type="OrthoDB" id="5180306at2"/>
<accession>A0A4D4J3M5</accession>
<name>A0A4D4J3M5_9PSEU</name>
<protein>
    <submittedName>
        <fullName evidence="2">Uncharacterized protein</fullName>
    </submittedName>
</protein>
<feature type="region of interest" description="Disordered" evidence="1">
    <location>
        <begin position="404"/>
        <end position="431"/>
    </location>
</feature>
<comment type="caution">
    <text evidence="2">The sequence shown here is derived from an EMBL/GenBank/DDBJ whole genome shotgun (WGS) entry which is preliminary data.</text>
</comment>
<feature type="compositionally biased region" description="Basic and acidic residues" evidence="1">
    <location>
        <begin position="419"/>
        <end position="431"/>
    </location>
</feature>